<dbReference type="Proteomes" id="UP000199087">
    <property type="component" value="Unassembled WGS sequence"/>
</dbReference>
<dbReference type="OrthoDB" id="2941384at2"/>
<keyword evidence="1" id="KW-0472">Membrane</keyword>
<evidence type="ECO:0000313" key="3">
    <source>
        <dbReference type="Proteomes" id="UP000199087"/>
    </source>
</evidence>
<name>A0A0U1NYN9_9BACI</name>
<protein>
    <recommendedName>
        <fullName evidence="4">DUF2642 domain-containing protein</fullName>
    </recommendedName>
</protein>
<dbReference type="RefSeq" id="WP_090635220.1">
    <property type="nucleotide sequence ID" value="NZ_CVRB01000003.1"/>
</dbReference>
<dbReference type="EMBL" id="CVRB01000003">
    <property type="protein sequence ID" value="CRK82912.1"/>
    <property type="molecule type" value="Genomic_DNA"/>
</dbReference>
<proteinExistence type="predicted"/>
<reference evidence="3" key="1">
    <citation type="submission" date="2015-05" db="EMBL/GenBank/DDBJ databases">
        <authorList>
            <person name="Urmite Genomes"/>
        </authorList>
    </citation>
    <scope>NUCLEOTIDE SEQUENCE [LARGE SCALE GENOMIC DNA]</scope>
    <source>
        <strain evidence="3">LF1</strain>
    </source>
</reference>
<keyword evidence="3" id="KW-1185">Reference proteome</keyword>
<organism evidence="2 3">
    <name type="scientific">Neobacillus massiliamazoniensis</name>
    <dbReference type="NCBI Taxonomy" id="1499688"/>
    <lineage>
        <taxon>Bacteria</taxon>
        <taxon>Bacillati</taxon>
        <taxon>Bacillota</taxon>
        <taxon>Bacilli</taxon>
        <taxon>Bacillales</taxon>
        <taxon>Bacillaceae</taxon>
        <taxon>Neobacillus</taxon>
    </lineage>
</organism>
<evidence type="ECO:0000256" key="1">
    <source>
        <dbReference type="SAM" id="Phobius"/>
    </source>
</evidence>
<dbReference type="AlphaFoldDB" id="A0A0U1NYN9"/>
<feature type="transmembrane region" description="Helical" evidence="1">
    <location>
        <begin position="53"/>
        <end position="72"/>
    </location>
</feature>
<gene>
    <name evidence="2" type="ORF">BN000_02867</name>
</gene>
<evidence type="ECO:0000313" key="2">
    <source>
        <dbReference type="EMBL" id="CRK82912.1"/>
    </source>
</evidence>
<keyword evidence="1" id="KW-0812">Transmembrane</keyword>
<keyword evidence="1" id="KW-1133">Transmembrane helix</keyword>
<evidence type="ECO:0008006" key="4">
    <source>
        <dbReference type="Google" id="ProtNLM"/>
    </source>
</evidence>
<accession>A0A0U1NYN9</accession>
<sequence length="74" mass="8288">MSSSKDFRHFASQLEGQEVEVVTSNGTYTGTLEYVGSDSIILSTRIRGRRVRMLIRIALIVALFSLLTGRSFTF</sequence>